<sequence>MWIVALVVAAVLLTLSTRQLVLANPRSPLPWMGRPEQEPGSTLLLRLGGAFAGLVGGVLTPTHLLTWFFVGIVIAFVPTVVLQARHNASVHG</sequence>
<keyword evidence="1" id="KW-0812">Transmembrane</keyword>
<feature type="transmembrane region" description="Helical" evidence="1">
    <location>
        <begin position="64"/>
        <end position="82"/>
    </location>
</feature>
<evidence type="ECO:0000313" key="3">
    <source>
        <dbReference type="Proteomes" id="UP000019494"/>
    </source>
</evidence>
<evidence type="ECO:0000313" key="2">
    <source>
        <dbReference type="EMBL" id="EWT05586.1"/>
    </source>
</evidence>
<dbReference type="AlphaFoldDB" id="W9GH89"/>
<organism evidence="2 3">
    <name type="scientific">Intrasporangium chromatireducens Q5-1</name>
    <dbReference type="NCBI Taxonomy" id="584657"/>
    <lineage>
        <taxon>Bacteria</taxon>
        <taxon>Bacillati</taxon>
        <taxon>Actinomycetota</taxon>
        <taxon>Actinomycetes</taxon>
        <taxon>Micrococcales</taxon>
        <taxon>Intrasporangiaceae</taxon>
        <taxon>Intrasporangium</taxon>
    </lineage>
</organism>
<comment type="caution">
    <text evidence="2">The sequence shown here is derived from an EMBL/GenBank/DDBJ whole genome shotgun (WGS) entry which is preliminary data.</text>
</comment>
<reference evidence="3" key="1">
    <citation type="submission" date="2013-08" db="EMBL/GenBank/DDBJ databases">
        <title>Intrasporangium oryzae NRRL B-24470.</title>
        <authorList>
            <person name="Liu H."/>
            <person name="Wang G."/>
        </authorList>
    </citation>
    <scope>NUCLEOTIDE SEQUENCE [LARGE SCALE GENOMIC DNA]</scope>
    <source>
        <strain evidence="3">Q5-1</strain>
    </source>
</reference>
<dbReference type="Proteomes" id="UP000019494">
    <property type="component" value="Unassembled WGS sequence"/>
</dbReference>
<accession>W9GH89</accession>
<evidence type="ECO:0000256" key="1">
    <source>
        <dbReference type="SAM" id="Phobius"/>
    </source>
</evidence>
<proteinExistence type="predicted"/>
<dbReference type="EMBL" id="AWQS01000102">
    <property type="protein sequence ID" value="EWT05586.1"/>
    <property type="molecule type" value="Genomic_DNA"/>
</dbReference>
<gene>
    <name evidence="2" type="ORF">N864_03755</name>
</gene>
<name>W9GH89_9MICO</name>
<keyword evidence="3" id="KW-1185">Reference proteome</keyword>
<dbReference type="RefSeq" id="WP_034717245.1">
    <property type="nucleotide sequence ID" value="NZ_AWQS01000102.1"/>
</dbReference>
<keyword evidence="1" id="KW-1133">Transmembrane helix</keyword>
<keyword evidence="1" id="KW-0472">Membrane</keyword>
<protein>
    <submittedName>
        <fullName evidence="2">Uncharacterized protein</fullName>
    </submittedName>
</protein>